<dbReference type="EC" id="2.1.1.130" evidence="9"/>
<dbReference type="InterPro" id="IPR035996">
    <property type="entry name" value="4pyrrol_Methylase_sf"/>
</dbReference>
<dbReference type="AlphaFoldDB" id="A0A9D1W2C8"/>
<accession>A0A9D1W2C8</accession>
<dbReference type="InterPro" id="IPR000878">
    <property type="entry name" value="4pyrrol_Mease"/>
</dbReference>
<dbReference type="CDD" id="cd11645">
    <property type="entry name" value="Precorrin_2_C20_MT"/>
    <property type="match status" value="1"/>
</dbReference>
<dbReference type="EMBL" id="DXEU01000008">
    <property type="protein sequence ID" value="HIX51243.1"/>
    <property type="molecule type" value="Genomic_DNA"/>
</dbReference>
<dbReference type="InterPro" id="IPR014776">
    <property type="entry name" value="4pyrrole_Mease_sub2"/>
</dbReference>
<dbReference type="InterPro" id="IPR012382">
    <property type="entry name" value="CobI/CbiL"/>
</dbReference>
<comment type="pathway">
    <text evidence="1">Cofactor biosynthesis; adenosylcobalamin biosynthesis.</text>
</comment>
<dbReference type="Gene3D" id="3.40.1010.10">
    <property type="entry name" value="Cobalt-precorrin-4 Transmethylase, Domain 1"/>
    <property type="match status" value="1"/>
</dbReference>
<evidence type="ECO:0000313" key="10">
    <source>
        <dbReference type="Proteomes" id="UP000886780"/>
    </source>
</evidence>
<comment type="similarity">
    <text evidence="2 7">Belongs to the precorrin methyltransferase family.</text>
</comment>
<dbReference type="SUPFAM" id="SSF53790">
    <property type="entry name" value="Tetrapyrrole methylase"/>
    <property type="match status" value="1"/>
</dbReference>
<name>A0A9D1W2C8_9FIRM</name>
<dbReference type="InterPro" id="IPR006364">
    <property type="entry name" value="CobI/CbiL/CobIJ_dom"/>
</dbReference>
<sequence>MKTGTLYGIGIGPGDPELLTLKAVRQIRECAVIAVPGKSPRDSVAYRIAVQAVPEIENKKLVAVDMPMTKNRAALDAFFQAGADMLEEYLRAGEDVAFLTLGDVTIYSTYLYLYPRIQERGYATAMINGIPSFCAAAARLNEGLAEGAEEIHIIPATYQTERSLAFPGTKVLMKAGRQMEKVKELLKGADLTVSMVENCCMEGERVCRSLEEIGETPGYYSLIIAKEAARDEE</sequence>
<dbReference type="Pfam" id="PF00590">
    <property type="entry name" value="TP_methylase"/>
    <property type="match status" value="1"/>
</dbReference>
<proteinExistence type="inferred from homology"/>
<dbReference type="GO" id="GO:0030788">
    <property type="term" value="F:precorrin-2 C20-methyltransferase activity"/>
    <property type="evidence" value="ECO:0007669"/>
    <property type="project" value="UniProtKB-EC"/>
</dbReference>
<dbReference type="PANTHER" id="PTHR43467:SF2">
    <property type="entry name" value="COBALT-PRECORRIN-2 C(20)-METHYLTRANSFERASE"/>
    <property type="match status" value="1"/>
</dbReference>
<feature type="domain" description="Tetrapyrrole methylase" evidence="8">
    <location>
        <begin position="5"/>
        <end position="209"/>
    </location>
</feature>
<dbReference type="InterPro" id="IPR014777">
    <property type="entry name" value="4pyrrole_Mease_sub1"/>
</dbReference>
<dbReference type="PIRSF" id="PIRSF036427">
    <property type="entry name" value="Precrrn-2_mtase"/>
    <property type="match status" value="1"/>
</dbReference>
<comment type="caution">
    <text evidence="9">The sequence shown here is derived from an EMBL/GenBank/DDBJ whole genome shotgun (WGS) entry which is preliminary data.</text>
</comment>
<dbReference type="NCBIfam" id="TIGR01467">
    <property type="entry name" value="cobI_cbiL"/>
    <property type="match status" value="1"/>
</dbReference>
<dbReference type="GO" id="GO:0009236">
    <property type="term" value="P:cobalamin biosynthetic process"/>
    <property type="evidence" value="ECO:0007669"/>
    <property type="project" value="UniProtKB-UniRule"/>
</dbReference>
<keyword evidence="6" id="KW-0949">S-adenosyl-L-methionine</keyword>
<evidence type="ECO:0000256" key="1">
    <source>
        <dbReference type="ARBA" id="ARBA00004953"/>
    </source>
</evidence>
<evidence type="ECO:0000256" key="2">
    <source>
        <dbReference type="ARBA" id="ARBA00005879"/>
    </source>
</evidence>
<keyword evidence="4 9" id="KW-0489">Methyltransferase</keyword>
<evidence type="ECO:0000256" key="5">
    <source>
        <dbReference type="ARBA" id="ARBA00022679"/>
    </source>
</evidence>
<keyword evidence="3" id="KW-0169">Cobalamin biosynthesis</keyword>
<evidence type="ECO:0000256" key="6">
    <source>
        <dbReference type="ARBA" id="ARBA00022691"/>
    </source>
</evidence>
<gene>
    <name evidence="9" type="primary">cobI</name>
    <name evidence="9" type="ORF">IAA28_00380</name>
</gene>
<dbReference type="Gene3D" id="3.30.950.10">
    <property type="entry name" value="Methyltransferase, Cobalt-precorrin-4 Transmethylase, Domain 2"/>
    <property type="match status" value="1"/>
</dbReference>
<reference evidence="9" key="1">
    <citation type="journal article" date="2021" name="PeerJ">
        <title>Extensive microbial diversity within the chicken gut microbiome revealed by metagenomics and culture.</title>
        <authorList>
            <person name="Gilroy R."/>
            <person name="Ravi A."/>
            <person name="Getino M."/>
            <person name="Pursley I."/>
            <person name="Horton D.L."/>
            <person name="Alikhan N.F."/>
            <person name="Baker D."/>
            <person name="Gharbi K."/>
            <person name="Hall N."/>
            <person name="Watson M."/>
            <person name="Adriaenssens E.M."/>
            <person name="Foster-Nyarko E."/>
            <person name="Jarju S."/>
            <person name="Secka A."/>
            <person name="Antonio M."/>
            <person name="Oren A."/>
            <person name="Chaudhuri R.R."/>
            <person name="La Ragione R."/>
            <person name="Hildebrand F."/>
            <person name="Pallen M.J."/>
        </authorList>
    </citation>
    <scope>NUCLEOTIDE SEQUENCE</scope>
    <source>
        <strain evidence="9">ChiGjej4B4-12881</strain>
    </source>
</reference>
<evidence type="ECO:0000259" key="8">
    <source>
        <dbReference type="Pfam" id="PF00590"/>
    </source>
</evidence>
<keyword evidence="5 9" id="KW-0808">Transferase</keyword>
<evidence type="ECO:0000256" key="4">
    <source>
        <dbReference type="ARBA" id="ARBA00022603"/>
    </source>
</evidence>
<reference evidence="9" key="2">
    <citation type="submission" date="2021-04" db="EMBL/GenBank/DDBJ databases">
        <authorList>
            <person name="Gilroy R."/>
        </authorList>
    </citation>
    <scope>NUCLEOTIDE SEQUENCE</scope>
    <source>
        <strain evidence="9">ChiGjej4B4-12881</strain>
    </source>
</reference>
<dbReference type="GO" id="GO:0032259">
    <property type="term" value="P:methylation"/>
    <property type="evidence" value="ECO:0007669"/>
    <property type="project" value="UniProtKB-KW"/>
</dbReference>
<dbReference type="Proteomes" id="UP000886780">
    <property type="component" value="Unassembled WGS sequence"/>
</dbReference>
<evidence type="ECO:0000256" key="7">
    <source>
        <dbReference type="PIRNR" id="PIRNR036427"/>
    </source>
</evidence>
<evidence type="ECO:0000313" key="9">
    <source>
        <dbReference type="EMBL" id="HIX51243.1"/>
    </source>
</evidence>
<organism evidence="9 10">
    <name type="scientific">Candidatus Lachnoclostridium stercoripullorum</name>
    <dbReference type="NCBI Taxonomy" id="2838635"/>
    <lineage>
        <taxon>Bacteria</taxon>
        <taxon>Bacillati</taxon>
        <taxon>Bacillota</taxon>
        <taxon>Clostridia</taxon>
        <taxon>Lachnospirales</taxon>
        <taxon>Lachnospiraceae</taxon>
    </lineage>
</organism>
<protein>
    <submittedName>
        <fullName evidence="9">Precorrin-2 C(20)-methyltransferase</fullName>
        <ecNumber evidence="9">2.1.1.130</ecNumber>
    </submittedName>
</protein>
<evidence type="ECO:0000256" key="3">
    <source>
        <dbReference type="ARBA" id="ARBA00022573"/>
    </source>
</evidence>
<dbReference type="PANTHER" id="PTHR43467">
    <property type="entry name" value="COBALT-PRECORRIN-2 C(20)-METHYLTRANSFERASE"/>
    <property type="match status" value="1"/>
</dbReference>